<sequence>MKLHINLFFILLTGSLGFAQDHSKELVYNTPNSQGLDSAYIYHKVDSIMTRGIHERAFPGAQLLVAKNNAIIYHEAFGYHTYDSLHAVSKKDLYDLASVTKIAGPLPVLMQLHDQGKLDLDQNFSYYWKPWRHRKDKKELTVREVLAHQAGLEPYIVFASKLIRKNGKLKRRFVRHHYSHIFSVKIYDSLYLHNRFYRKMKRIINRSNVSDEKKYKYSGLSFLLYPEIIKNITGVDYEDYVTDSIYRPMGANTLMFNPTGKYPDSLIVPTEIDNIFRNKTVHGWVHDENAGLMGGVSGNAGLFGTALDLAKLIYMYQNMGVYGNKRYISEATMKEFTKAQYAENDNKRALGFDKPLLNNSELSISQASPAPEVSPNSFGHGGFTGTYVWADPDNNLLFIFLSNRVYPNRSHRALYNLNIRPSLQQVFYRADEHE</sequence>
<keyword evidence="2" id="KW-0732">Signal</keyword>
<evidence type="ECO:0000256" key="1">
    <source>
        <dbReference type="ARBA" id="ARBA00022801"/>
    </source>
</evidence>
<dbReference type="InterPro" id="IPR012338">
    <property type="entry name" value="Beta-lactam/transpept-like"/>
</dbReference>
<evidence type="ECO:0000256" key="2">
    <source>
        <dbReference type="SAM" id="SignalP"/>
    </source>
</evidence>
<evidence type="ECO:0000313" key="4">
    <source>
        <dbReference type="EMBL" id="SFS48809.1"/>
    </source>
</evidence>
<dbReference type="Proteomes" id="UP000183209">
    <property type="component" value="Unassembled WGS sequence"/>
</dbReference>
<keyword evidence="1" id="KW-0378">Hydrolase</keyword>
<dbReference type="OrthoDB" id="9805821at2"/>
<dbReference type="RefSeq" id="WP_074976727.1">
    <property type="nucleotide sequence ID" value="NZ_FPAG01000002.1"/>
</dbReference>
<feature type="domain" description="Beta-lactamase-related" evidence="3">
    <location>
        <begin position="46"/>
        <end position="413"/>
    </location>
</feature>
<feature type="chain" id="PRO_5010227958" evidence="2">
    <location>
        <begin position="20"/>
        <end position="434"/>
    </location>
</feature>
<accession>A0A1I6Q8L6</accession>
<dbReference type="SUPFAM" id="SSF56601">
    <property type="entry name" value="beta-lactamase/transpeptidase-like"/>
    <property type="match status" value="1"/>
</dbReference>
<dbReference type="GO" id="GO:0016787">
    <property type="term" value="F:hydrolase activity"/>
    <property type="evidence" value="ECO:0007669"/>
    <property type="project" value="UniProtKB-KW"/>
</dbReference>
<evidence type="ECO:0000259" key="3">
    <source>
        <dbReference type="Pfam" id="PF00144"/>
    </source>
</evidence>
<dbReference type="InterPro" id="IPR050789">
    <property type="entry name" value="Diverse_Enzym_Activities"/>
</dbReference>
<dbReference type="PANTHER" id="PTHR43283">
    <property type="entry name" value="BETA-LACTAMASE-RELATED"/>
    <property type="match status" value="1"/>
</dbReference>
<gene>
    <name evidence="4" type="ORF">SAMN04487906_0506</name>
</gene>
<dbReference type="Pfam" id="PF00144">
    <property type="entry name" value="Beta-lactamase"/>
    <property type="match status" value="1"/>
</dbReference>
<dbReference type="AlphaFoldDB" id="A0A1I6Q8L6"/>
<feature type="signal peptide" evidence="2">
    <location>
        <begin position="1"/>
        <end position="19"/>
    </location>
</feature>
<protein>
    <submittedName>
        <fullName evidence="4">CubicO group peptidase, beta-lactamase class C family</fullName>
    </submittedName>
</protein>
<name>A0A1I6Q8L6_9FLAO</name>
<dbReference type="InterPro" id="IPR001466">
    <property type="entry name" value="Beta-lactam-related"/>
</dbReference>
<evidence type="ECO:0000313" key="5">
    <source>
        <dbReference type="Proteomes" id="UP000183209"/>
    </source>
</evidence>
<dbReference type="Gene3D" id="3.40.710.10">
    <property type="entry name" value="DD-peptidase/beta-lactamase superfamily"/>
    <property type="match status" value="1"/>
</dbReference>
<dbReference type="EMBL" id="FPAG01000002">
    <property type="protein sequence ID" value="SFS48809.1"/>
    <property type="molecule type" value="Genomic_DNA"/>
</dbReference>
<proteinExistence type="predicted"/>
<reference evidence="4 5" key="1">
    <citation type="submission" date="2016-10" db="EMBL/GenBank/DDBJ databases">
        <authorList>
            <person name="de Groot N.N."/>
        </authorList>
    </citation>
    <scope>NUCLEOTIDE SEQUENCE [LARGE SCALE GENOMIC DNA]</scope>
    <source>
        <strain evidence="4 5">CGMCC 1.6114</strain>
    </source>
</reference>
<dbReference type="PANTHER" id="PTHR43283:SF11">
    <property type="entry name" value="BETA-LACTAMASE-RELATED DOMAIN-CONTAINING PROTEIN"/>
    <property type="match status" value="1"/>
</dbReference>
<organism evidence="4 5">
    <name type="scientific">Zhouia amylolytica</name>
    <dbReference type="NCBI Taxonomy" id="376730"/>
    <lineage>
        <taxon>Bacteria</taxon>
        <taxon>Pseudomonadati</taxon>
        <taxon>Bacteroidota</taxon>
        <taxon>Flavobacteriia</taxon>
        <taxon>Flavobacteriales</taxon>
        <taxon>Flavobacteriaceae</taxon>
        <taxon>Zhouia</taxon>
    </lineage>
</organism>